<keyword evidence="2" id="KW-1185">Reference proteome</keyword>
<proteinExistence type="predicted"/>
<dbReference type="EMBL" id="BPVZ01000193">
    <property type="protein sequence ID" value="GKV45320.1"/>
    <property type="molecule type" value="Genomic_DNA"/>
</dbReference>
<dbReference type="InterPro" id="IPR015943">
    <property type="entry name" value="WD40/YVTN_repeat-like_dom_sf"/>
</dbReference>
<dbReference type="PANTHER" id="PTHR18763:SF3">
    <property type="entry name" value="OS09G0477800 PROTEIN"/>
    <property type="match status" value="1"/>
</dbReference>
<evidence type="ECO:0000313" key="1">
    <source>
        <dbReference type="EMBL" id="GKV45320.1"/>
    </source>
</evidence>
<dbReference type="InterPro" id="IPR045227">
    <property type="entry name" value="WDR18/Ipi3/RID3"/>
</dbReference>
<dbReference type="AlphaFoldDB" id="A0AAV5M6B3"/>
<dbReference type="GO" id="GO:0005656">
    <property type="term" value="C:nuclear pre-replicative complex"/>
    <property type="evidence" value="ECO:0007669"/>
    <property type="project" value="TreeGrafter"/>
</dbReference>
<organism evidence="1 2">
    <name type="scientific">Rubroshorea leprosula</name>
    <dbReference type="NCBI Taxonomy" id="152421"/>
    <lineage>
        <taxon>Eukaryota</taxon>
        <taxon>Viridiplantae</taxon>
        <taxon>Streptophyta</taxon>
        <taxon>Embryophyta</taxon>
        <taxon>Tracheophyta</taxon>
        <taxon>Spermatophyta</taxon>
        <taxon>Magnoliopsida</taxon>
        <taxon>eudicotyledons</taxon>
        <taxon>Gunneridae</taxon>
        <taxon>Pentapetalae</taxon>
        <taxon>rosids</taxon>
        <taxon>malvids</taxon>
        <taxon>Malvales</taxon>
        <taxon>Dipterocarpaceae</taxon>
        <taxon>Rubroshorea</taxon>
    </lineage>
</organism>
<comment type="caution">
    <text evidence="1">The sequence shown here is derived from an EMBL/GenBank/DDBJ whole genome shotgun (WGS) entry which is preliminary data.</text>
</comment>
<dbReference type="Proteomes" id="UP001054252">
    <property type="component" value="Unassembled WGS sequence"/>
</dbReference>
<dbReference type="Gene3D" id="2.130.10.10">
    <property type="entry name" value="YVTN repeat-like/Quinoprotein amine dehydrogenase"/>
    <property type="match status" value="2"/>
</dbReference>
<dbReference type="SUPFAM" id="SSF50978">
    <property type="entry name" value="WD40 repeat-like"/>
    <property type="match status" value="1"/>
</dbReference>
<dbReference type="GO" id="GO:0120330">
    <property type="term" value="C:rixosome complex"/>
    <property type="evidence" value="ECO:0007669"/>
    <property type="project" value="TreeGrafter"/>
</dbReference>
<dbReference type="SMART" id="SM00320">
    <property type="entry name" value="WD40"/>
    <property type="match status" value="1"/>
</dbReference>
<dbReference type="Pfam" id="PF00400">
    <property type="entry name" value="WD40"/>
    <property type="match status" value="1"/>
</dbReference>
<dbReference type="PANTHER" id="PTHR18763">
    <property type="entry name" value="WD-REPEAT PROTEIN 18"/>
    <property type="match status" value="1"/>
</dbReference>
<dbReference type="GO" id="GO:0006261">
    <property type="term" value="P:DNA-templated DNA replication"/>
    <property type="evidence" value="ECO:0007669"/>
    <property type="project" value="TreeGrafter"/>
</dbReference>
<name>A0AAV5M6B3_9ROSI</name>
<sequence>MVITPWPSPGWKLIQYCISYISRHWLRFHSPVPLAVVHSLEPVAPMVTSLDVLYLFVGDLSGNICTFSVPSGQLLRSYYGDNKPVSCLRVNEDGSPLISGGEDGTVAFVPIFQLDEASAEKDPSNTTIISWSMDCTCKFWKISDRGDLIRTVTYPCARMGVTYHQTHTELYAAASGGQVMVNEGKNLVSAAEDVSVCIWKTETEQAILDLANIDMGSISDLGANTGLETKGINDVKLGKSDDNIFRRRVEQITEGDCKVRRCLEGGREGQEQTHGTCLNLQSQCMKGSWSSSLKNPKELQVAIAEKREKELIK</sequence>
<dbReference type="InterPro" id="IPR036322">
    <property type="entry name" value="WD40_repeat_dom_sf"/>
</dbReference>
<accession>A0AAV5M6B3</accession>
<protein>
    <submittedName>
        <fullName evidence="1">Uncharacterized protein</fullName>
    </submittedName>
</protein>
<gene>
    <name evidence="1" type="ORF">SLEP1_g52425</name>
</gene>
<dbReference type="InterPro" id="IPR001680">
    <property type="entry name" value="WD40_rpt"/>
</dbReference>
<evidence type="ECO:0000313" key="2">
    <source>
        <dbReference type="Proteomes" id="UP001054252"/>
    </source>
</evidence>
<reference evidence="1 2" key="1">
    <citation type="journal article" date="2021" name="Commun. Biol.">
        <title>The genome of Shorea leprosula (Dipterocarpaceae) highlights the ecological relevance of drought in aseasonal tropical rainforests.</title>
        <authorList>
            <person name="Ng K.K.S."/>
            <person name="Kobayashi M.J."/>
            <person name="Fawcett J.A."/>
            <person name="Hatakeyama M."/>
            <person name="Paape T."/>
            <person name="Ng C.H."/>
            <person name="Ang C.C."/>
            <person name="Tnah L.H."/>
            <person name="Lee C.T."/>
            <person name="Nishiyama T."/>
            <person name="Sese J."/>
            <person name="O'Brien M.J."/>
            <person name="Copetti D."/>
            <person name="Mohd Noor M.I."/>
            <person name="Ong R.C."/>
            <person name="Putra M."/>
            <person name="Sireger I.Z."/>
            <person name="Indrioko S."/>
            <person name="Kosugi Y."/>
            <person name="Izuno A."/>
            <person name="Isagi Y."/>
            <person name="Lee S.L."/>
            <person name="Shimizu K.K."/>
        </authorList>
    </citation>
    <scope>NUCLEOTIDE SEQUENCE [LARGE SCALE GENOMIC DNA]</scope>
    <source>
        <strain evidence="1">214</strain>
    </source>
</reference>
<dbReference type="GO" id="GO:0006364">
    <property type="term" value="P:rRNA processing"/>
    <property type="evidence" value="ECO:0007669"/>
    <property type="project" value="TreeGrafter"/>
</dbReference>